<proteinExistence type="inferred from homology"/>
<dbReference type="SUPFAM" id="SSF53067">
    <property type="entry name" value="Actin-like ATPase domain"/>
    <property type="match status" value="1"/>
</dbReference>
<dbReference type="GO" id="GO:0003700">
    <property type="term" value="F:DNA-binding transcription factor activity"/>
    <property type="evidence" value="ECO:0007669"/>
    <property type="project" value="InterPro"/>
</dbReference>
<dbReference type="InterPro" id="IPR000835">
    <property type="entry name" value="HTH_MarR-typ"/>
</dbReference>
<evidence type="ECO:0000259" key="3">
    <source>
        <dbReference type="Pfam" id="PF12802"/>
    </source>
</evidence>
<dbReference type="Gene3D" id="1.10.10.10">
    <property type="entry name" value="Winged helix-like DNA-binding domain superfamily/Winged helix DNA-binding domain"/>
    <property type="match status" value="1"/>
</dbReference>
<gene>
    <name evidence="4" type="ORF">FH610_033340</name>
</gene>
<evidence type="ECO:0000313" key="4">
    <source>
        <dbReference type="EMBL" id="KAB8180469.1"/>
    </source>
</evidence>
<dbReference type="InterPro" id="IPR036388">
    <property type="entry name" value="WH-like_DNA-bd_sf"/>
</dbReference>
<organism evidence="4 5">
    <name type="scientific">Microbispora catharanthi</name>
    <dbReference type="NCBI Taxonomy" id="1712871"/>
    <lineage>
        <taxon>Bacteria</taxon>
        <taxon>Bacillati</taxon>
        <taxon>Actinomycetota</taxon>
        <taxon>Actinomycetes</taxon>
        <taxon>Streptosporangiales</taxon>
        <taxon>Streptosporangiaceae</taxon>
        <taxon>Microbispora</taxon>
    </lineage>
</organism>
<dbReference type="PANTHER" id="PTHR18964">
    <property type="entry name" value="ROK (REPRESSOR, ORF, KINASE) FAMILY"/>
    <property type="match status" value="1"/>
</dbReference>
<reference evidence="4 5" key="1">
    <citation type="submission" date="2019-10" db="EMBL/GenBank/DDBJ databases">
        <title>Nonomuraea sp. nov., isolated from Phyllanthus amarus.</title>
        <authorList>
            <person name="Klykleung N."/>
            <person name="Tanasupawat S."/>
        </authorList>
    </citation>
    <scope>NUCLEOTIDE SEQUENCE [LARGE SCALE GENOMIC DNA]</scope>
    <source>
        <strain evidence="4 5">CR1-09</strain>
    </source>
</reference>
<dbReference type="SUPFAM" id="SSF46785">
    <property type="entry name" value="Winged helix' DNA-binding domain"/>
    <property type="match status" value="1"/>
</dbReference>
<evidence type="ECO:0000313" key="5">
    <source>
        <dbReference type="Proteomes" id="UP000313066"/>
    </source>
</evidence>
<evidence type="ECO:0000256" key="2">
    <source>
        <dbReference type="SAM" id="MobiDB-lite"/>
    </source>
</evidence>
<accession>A0A5N6BKW1</accession>
<feature type="domain" description="HTH marR-type" evidence="3">
    <location>
        <begin position="49"/>
        <end position="99"/>
    </location>
</feature>
<comment type="similarity">
    <text evidence="1">Belongs to the ROK (NagC/XylR) family.</text>
</comment>
<name>A0A5N6BKW1_9ACTN</name>
<protein>
    <submittedName>
        <fullName evidence="4">ROK family protein</fullName>
    </submittedName>
</protein>
<dbReference type="AlphaFoldDB" id="A0A5N6BKW1"/>
<keyword evidence="5" id="KW-1185">Reference proteome</keyword>
<dbReference type="Pfam" id="PF12802">
    <property type="entry name" value="MarR_2"/>
    <property type="match status" value="1"/>
</dbReference>
<dbReference type="Pfam" id="PF00480">
    <property type="entry name" value="ROK"/>
    <property type="match status" value="1"/>
</dbReference>
<feature type="region of interest" description="Disordered" evidence="2">
    <location>
        <begin position="418"/>
        <end position="437"/>
    </location>
</feature>
<evidence type="ECO:0000256" key="1">
    <source>
        <dbReference type="ARBA" id="ARBA00006479"/>
    </source>
</evidence>
<dbReference type="InterPro" id="IPR036390">
    <property type="entry name" value="WH_DNA-bd_sf"/>
</dbReference>
<dbReference type="Proteomes" id="UP000313066">
    <property type="component" value="Unassembled WGS sequence"/>
</dbReference>
<dbReference type="PANTHER" id="PTHR18964:SF149">
    <property type="entry name" value="BIFUNCTIONAL UDP-N-ACETYLGLUCOSAMINE 2-EPIMERASE_N-ACETYLMANNOSAMINE KINASE"/>
    <property type="match status" value="1"/>
</dbReference>
<dbReference type="Gene3D" id="3.30.420.40">
    <property type="match status" value="2"/>
</dbReference>
<sequence>MSRGRRSDRNGSPLSRKLSDLLGPGREVSVSGNYLAGPQGLLWSINARAVLDVIDREGPLGRPEITRATGLSKTTVAQALRELVARGVVEEAGADTTRRGPAATLYRIAPRCALALGVDIGHLRIRAVLVDAAGETLAQAETRAPRRRVADTAAAVTALAAECAERAGTGPGDIGQAVVGVPAVVARDGRTVRRAYGLPQGGRGLAEVIERDLSVPLLLENDVNLAAVAEQRFGACAGVADFVLLGVGVGLGAGIVLGGRLHRGFAGGAGEVGFLPHPATELGTEVLGARRIAEQARQAGIEGSPSPQEIFESARGGDERALAVVDATARRIAHVAASIALVIEPELFVLGGAFGASADLLLGRIRRHLARDAAPLPIRIIASGVSGDAVLRGAAWLARHRARERAFAAVMGGRPHDMTTGGPYDTDLTGSGKGDIT</sequence>
<dbReference type="EMBL" id="VDMA02000022">
    <property type="protein sequence ID" value="KAB8180469.1"/>
    <property type="molecule type" value="Genomic_DNA"/>
</dbReference>
<comment type="caution">
    <text evidence="4">The sequence shown here is derived from an EMBL/GenBank/DDBJ whole genome shotgun (WGS) entry which is preliminary data.</text>
</comment>
<feature type="region of interest" description="Disordered" evidence="2">
    <location>
        <begin position="1"/>
        <end position="20"/>
    </location>
</feature>
<dbReference type="InterPro" id="IPR043129">
    <property type="entry name" value="ATPase_NBD"/>
</dbReference>
<dbReference type="InterPro" id="IPR000600">
    <property type="entry name" value="ROK"/>
</dbReference>